<dbReference type="GO" id="GO:0016301">
    <property type="term" value="F:kinase activity"/>
    <property type="evidence" value="ECO:0007669"/>
    <property type="project" value="UniProtKB-KW"/>
</dbReference>
<evidence type="ECO:0000256" key="6">
    <source>
        <dbReference type="ARBA" id="ARBA00022683"/>
    </source>
</evidence>
<dbReference type="CDD" id="cd00212">
    <property type="entry name" value="PTS_IIB_glc"/>
    <property type="match status" value="1"/>
</dbReference>
<dbReference type="Pfam" id="PF02378">
    <property type="entry name" value="PTS_EIIC"/>
    <property type="match status" value="1"/>
</dbReference>
<dbReference type="InterPro" id="IPR050558">
    <property type="entry name" value="PTS_Sugar-Specific_Components"/>
</dbReference>
<evidence type="ECO:0000256" key="16">
    <source>
        <dbReference type="PROSITE-ProRule" id="PRU00421"/>
    </source>
</evidence>
<dbReference type="PROSITE" id="PS51098">
    <property type="entry name" value="PTS_EIIB_TYPE_1"/>
    <property type="match status" value="1"/>
</dbReference>
<gene>
    <name evidence="21" type="ORF">SMU82_08997</name>
</gene>
<feature type="transmembrane region" description="Helical" evidence="17">
    <location>
        <begin position="271"/>
        <end position="292"/>
    </location>
</feature>
<dbReference type="PROSITE" id="PS51103">
    <property type="entry name" value="PTS_EIIC_TYPE_1"/>
    <property type="match status" value="1"/>
</dbReference>
<evidence type="ECO:0000256" key="15">
    <source>
        <dbReference type="ARBA" id="ARBA00081008"/>
    </source>
</evidence>
<dbReference type="InterPro" id="IPR010973">
    <property type="entry name" value="PTS_IIBC_sucr"/>
</dbReference>
<dbReference type="Gene3D" id="2.70.70.10">
    <property type="entry name" value="Glucose Permease (Domain IIA)"/>
    <property type="match status" value="1"/>
</dbReference>
<evidence type="ECO:0000256" key="1">
    <source>
        <dbReference type="ARBA" id="ARBA00004651"/>
    </source>
</evidence>
<evidence type="ECO:0000256" key="4">
    <source>
        <dbReference type="ARBA" id="ARBA00022597"/>
    </source>
</evidence>
<feature type="transmembrane region" description="Helical" evidence="17">
    <location>
        <begin position="304"/>
        <end position="325"/>
    </location>
</feature>
<proteinExistence type="predicted"/>
<dbReference type="InterPro" id="IPR036878">
    <property type="entry name" value="Glu_permease_IIB"/>
</dbReference>
<evidence type="ECO:0000259" key="19">
    <source>
        <dbReference type="PROSITE" id="PS51098"/>
    </source>
</evidence>
<keyword evidence="3" id="KW-1003">Cell membrane</keyword>
<dbReference type="InterPro" id="IPR001996">
    <property type="entry name" value="PTS_IIB_1"/>
</dbReference>
<keyword evidence="5" id="KW-0808">Transferase</keyword>
<dbReference type="GO" id="GO:0015771">
    <property type="term" value="P:trehalose transport"/>
    <property type="evidence" value="ECO:0007669"/>
    <property type="project" value="TreeGrafter"/>
</dbReference>
<feature type="transmembrane region" description="Helical" evidence="17">
    <location>
        <begin position="109"/>
        <end position="130"/>
    </location>
</feature>
<dbReference type="GO" id="GO:0090589">
    <property type="term" value="F:protein-phosphocysteine-trehalose phosphotransferase system transporter activity"/>
    <property type="evidence" value="ECO:0007669"/>
    <property type="project" value="TreeGrafter"/>
</dbReference>
<evidence type="ECO:0000256" key="14">
    <source>
        <dbReference type="ARBA" id="ARBA00074554"/>
    </source>
</evidence>
<dbReference type="PANTHER" id="PTHR30175">
    <property type="entry name" value="PHOSPHOTRANSFERASE SYSTEM TRANSPORT PROTEIN"/>
    <property type="match status" value="1"/>
</dbReference>
<evidence type="ECO:0000256" key="3">
    <source>
        <dbReference type="ARBA" id="ARBA00022475"/>
    </source>
</evidence>
<evidence type="ECO:0000256" key="9">
    <source>
        <dbReference type="ARBA" id="ARBA00022989"/>
    </source>
</evidence>
<dbReference type="GO" id="GO:0008982">
    <property type="term" value="F:protein-N(PI)-phosphohistidine-sugar phosphotransferase activity"/>
    <property type="evidence" value="ECO:0007669"/>
    <property type="project" value="InterPro"/>
</dbReference>
<feature type="active site" description="Phosphocysteine intermediate; for EIIB activity" evidence="16">
    <location>
        <position position="25"/>
    </location>
</feature>
<dbReference type="InterPro" id="IPR001127">
    <property type="entry name" value="PTS_EIIA_1_perm"/>
</dbReference>
<dbReference type="SUPFAM" id="SSF51261">
    <property type="entry name" value="Duplicated hybrid motif"/>
    <property type="match status" value="1"/>
</dbReference>
<comment type="function">
    <text evidence="12">The phosphoenolpyruvate-dependent sugar phosphotransferase system (sugar PTS), a major carbohydrate active transport system, catalyzes the phosphorylation of incoming sugar substrates concomitantly with their translocation across the cell membrane. This system is involved in sucrose transport.</text>
</comment>
<feature type="transmembrane region" description="Helical" evidence="17">
    <location>
        <begin position="158"/>
        <end position="176"/>
    </location>
</feature>
<feature type="transmembrane region" description="Helical" evidence="17">
    <location>
        <begin position="213"/>
        <end position="231"/>
    </location>
</feature>
<feature type="transmembrane region" description="Helical" evidence="17">
    <location>
        <begin position="453"/>
        <end position="474"/>
    </location>
</feature>
<dbReference type="PANTHER" id="PTHR30175:SF4">
    <property type="entry name" value="PTS SYSTEM TREHALOSE-SPECIFIC EIIBC COMPONENT"/>
    <property type="match status" value="1"/>
</dbReference>
<dbReference type="Pfam" id="PF00367">
    <property type="entry name" value="PTS_EIIB"/>
    <property type="match status" value="1"/>
</dbReference>
<feature type="transmembrane region" description="Helical" evidence="17">
    <location>
        <begin position="188"/>
        <end position="207"/>
    </location>
</feature>
<evidence type="ECO:0000313" key="21">
    <source>
        <dbReference type="EMBL" id="EMC22184.1"/>
    </source>
</evidence>
<feature type="transmembrane region" description="Helical" evidence="17">
    <location>
        <begin position="411"/>
        <end position="433"/>
    </location>
</feature>
<feature type="domain" description="PTS EIIB type-1" evidence="19">
    <location>
        <begin position="3"/>
        <end position="86"/>
    </location>
</feature>
<accession>A0A829BJV4</accession>
<dbReference type="FunFam" id="2.70.70.10:FF:000001">
    <property type="entry name" value="PTS system glucose-specific IIA component"/>
    <property type="match status" value="1"/>
</dbReference>
<evidence type="ECO:0000259" key="18">
    <source>
        <dbReference type="PROSITE" id="PS51093"/>
    </source>
</evidence>
<comment type="caution">
    <text evidence="21">The sequence shown here is derived from an EMBL/GenBank/DDBJ whole genome shotgun (WGS) entry which is preliminary data.</text>
</comment>
<evidence type="ECO:0000256" key="17">
    <source>
        <dbReference type="SAM" id="Phobius"/>
    </source>
</evidence>
<keyword evidence="2" id="KW-0813">Transport</keyword>
<dbReference type="InterPro" id="IPR013013">
    <property type="entry name" value="PTS_EIIC_1"/>
</dbReference>
<dbReference type="EMBL" id="AHSR01000045">
    <property type="protein sequence ID" value="EMC22184.1"/>
    <property type="molecule type" value="Genomic_DNA"/>
</dbReference>
<feature type="domain" description="PTS EIIA type-1" evidence="18">
    <location>
        <begin position="533"/>
        <end position="637"/>
    </location>
</feature>
<dbReference type="NCBIfam" id="TIGR00830">
    <property type="entry name" value="PTBA"/>
    <property type="match status" value="1"/>
</dbReference>
<evidence type="ECO:0000256" key="12">
    <source>
        <dbReference type="ARBA" id="ARBA00045139"/>
    </source>
</evidence>
<reference evidence="21 22" key="1">
    <citation type="journal article" date="2013" name="Mol. Biol. Evol.">
        <title>Evolutionary and population genomics of the cavity causing bacteria Streptococcus mutans.</title>
        <authorList>
            <person name="Cornejo O.E."/>
            <person name="Lefebure T."/>
            <person name="Pavinski Bitar P.D."/>
            <person name="Lang P."/>
            <person name="Richards V.P."/>
            <person name="Eilertson K."/>
            <person name="Do T."/>
            <person name="Beighton D."/>
            <person name="Zeng L."/>
            <person name="Ahn S.J."/>
            <person name="Burne R.A."/>
            <person name="Siepel A."/>
            <person name="Bustamante C.D."/>
            <person name="Stanhope M.J."/>
        </authorList>
    </citation>
    <scope>NUCLEOTIDE SEQUENCE [LARGE SCALE GENOMIC DNA]</scope>
    <source>
        <strain evidence="21 22">SM6</strain>
    </source>
</reference>
<evidence type="ECO:0000256" key="10">
    <source>
        <dbReference type="ARBA" id="ARBA00023136"/>
    </source>
</evidence>
<keyword evidence="9 17" id="KW-1133">Transmembrane helix</keyword>
<evidence type="ECO:0000256" key="13">
    <source>
        <dbReference type="ARBA" id="ARBA00048931"/>
    </source>
</evidence>
<feature type="domain" description="PTS EIIC type-1" evidence="20">
    <location>
        <begin position="108"/>
        <end position="492"/>
    </location>
</feature>
<evidence type="ECO:0000256" key="2">
    <source>
        <dbReference type="ARBA" id="ARBA00022448"/>
    </source>
</evidence>
<dbReference type="GO" id="GO:0005886">
    <property type="term" value="C:plasma membrane"/>
    <property type="evidence" value="ECO:0007669"/>
    <property type="project" value="UniProtKB-SubCell"/>
</dbReference>
<evidence type="ECO:0000256" key="8">
    <source>
        <dbReference type="ARBA" id="ARBA00022777"/>
    </source>
</evidence>
<keyword evidence="4" id="KW-0762">Sugar transport</keyword>
<evidence type="ECO:0000256" key="7">
    <source>
        <dbReference type="ARBA" id="ARBA00022692"/>
    </source>
</evidence>
<keyword evidence="6" id="KW-0598">Phosphotransferase system</keyword>
<name>A0A829BJV4_STRMG</name>
<keyword evidence="8" id="KW-0418">Kinase</keyword>
<comment type="subcellular location">
    <subcellularLocation>
        <location evidence="1">Cell membrane</location>
        <topology evidence="1">Multi-pass membrane protein</topology>
    </subcellularLocation>
</comment>
<organism evidence="21 22">
    <name type="scientific">Streptococcus mutans SM6</name>
    <dbReference type="NCBI Taxonomy" id="857119"/>
    <lineage>
        <taxon>Bacteria</taxon>
        <taxon>Bacillati</taxon>
        <taxon>Bacillota</taxon>
        <taxon>Bacilli</taxon>
        <taxon>Lactobacillales</taxon>
        <taxon>Streptococcaceae</taxon>
        <taxon>Streptococcus</taxon>
    </lineage>
</organism>
<evidence type="ECO:0000256" key="5">
    <source>
        <dbReference type="ARBA" id="ARBA00022679"/>
    </source>
</evidence>
<dbReference type="CDD" id="cd00210">
    <property type="entry name" value="PTS_IIA_glc"/>
    <property type="match status" value="1"/>
</dbReference>
<keyword evidence="10 17" id="KW-0472">Membrane</keyword>
<dbReference type="PROSITE" id="PS00371">
    <property type="entry name" value="PTS_EIIA_TYPE_1_HIS"/>
    <property type="match status" value="1"/>
</dbReference>
<dbReference type="Proteomes" id="UP000011676">
    <property type="component" value="Unassembled WGS sequence"/>
</dbReference>
<dbReference type="SUPFAM" id="SSF55604">
    <property type="entry name" value="Glucose permease domain IIB"/>
    <property type="match status" value="1"/>
</dbReference>
<dbReference type="RefSeq" id="WP_002296466.1">
    <property type="nucleotide sequence ID" value="NZ_AHSR01000045.1"/>
</dbReference>
<evidence type="ECO:0000256" key="11">
    <source>
        <dbReference type="ARBA" id="ARBA00044053"/>
    </source>
</evidence>
<dbReference type="InterPro" id="IPR011055">
    <property type="entry name" value="Dup_hybrid_motif"/>
</dbReference>
<dbReference type="NCBIfam" id="TIGR01996">
    <property type="entry name" value="PTS-II-BC-sucr"/>
    <property type="match status" value="1"/>
</dbReference>
<dbReference type="AlphaFoldDB" id="A0A829BJV4"/>
<dbReference type="GO" id="GO:0009401">
    <property type="term" value="P:phosphoenolpyruvate-dependent sugar phosphotransferase system"/>
    <property type="evidence" value="ECO:0007669"/>
    <property type="project" value="UniProtKB-KW"/>
</dbReference>
<dbReference type="Pfam" id="PF00358">
    <property type="entry name" value="PTS_EIIA_1"/>
    <property type="match status" value="1"/>
</dbReference>
<dbReference type="PROSITE" id="PS51093">
    <property type="entry name" value="PTS_EIIA_TYPE_1"/>
    <property type="match status" value="1"/>
</dbReference>
<keyword evidence="7 17" id="KW-0812">Transmembrane</keyword>
<evidence type="ECO:0000313" key="22">
    <source>
        <dbReference type="Proteomes" id="UP000011676"/>
    </source>
</evidence>
<feature type="transmembrane region" description="Helical" evidence="17">
    <location>
        <begin position="238"/>
        <end position="259"/>
    </location>
</feature>
<dbReference type="InterPro" id="IPR018113">
    <property type="entry name" value="PTrfase_EIIB_Cys"/>
</dbReference>
<comment type="catalytic activity">
    <reaction evidence="13">
        <text>N(pros)-phospho-L-histidyl-[protein](out) + sucrose = sucrose 6(G)-phosphate(in) + L-histidyl-[protein]</text>
        <dbReference type="Rhea" id="RHEA:49236"/>
        <dbReference type="Rhea" id="RHEA-COMP:9745"/>
        <dbReference type="Rhea" id="RHEA-COMP:9746"/>
        <dbReference type="ChEBI" id="CHEBI:17992"/>
        <dbReference type="ChEBI" id="CHEBI:29979"/>
        <dbReference type="ChEBI" id="CHEBI:64837"/>
        <dbReference type="ChEBI" id="CHEBI:91002"/>
        <dbReference type="EC" id="2.7.1.211"/>
    </reaction>
</comment>
<dbReference type="InterPro" id="IPR003352">
    <property type="entry name" value="PTS_EIIC"/>
</dbReference>
<dbReference type="Gene3D" id="3.30.1360.60">
    <property type="entry name" value="Glucose permease domain IIB"/>
    <property type="match status" value="1"/>
</dbReference>
<dbReference type="EC" id="2.7.1.211" evidence="11"/>
<dbReference type="NCBIfam" id="TIGR00826">
    <property type="entry name" value="EIIB_glc"/>
    <property type="match status" value="1"/>
</dbReference>
<sequence>MDYGKVASEVITAVGKDNLVAAAHCATRLRLVLKDDSKVDQKALDKNADVKGTFKTDGQYQVIIGPGDVNFVYDEIIKQTGLTEVSTDDLKKIAASGKKFNPVMALIKLLSDIFVPIIPALVAGGLLMALNNFLTSEGLFGTKSLVQQFPIIKGSSDMIQLMSAAPFWFLPILVGISAAKRFGANQFLGASIGMIMVAPGAANIIGLAANAPISKAATIGAYTGFWNIFGLHVTQASYTYQVIPVLVAVWLLSILEKFFHKRLPSAVDFTFTPLLSVIITGFLTFIVIGPVMKEVSDWLTNGIVWLYDATGFLGMGVFGALYSPVVMTGLHQSFPAIETQLISAFQNGTGHGDFIFVTASMANVAQGAATFAIYFLTKDKKMKGLSSSSGVSALLGITEPALFGVNLKYRFPFFCALIGSASAAAIAGLLQVVAVSLGSAGFLGFLSIKASSIPFYVVCELISFAIAFAVTYGYGKTKAVDVFAAEAAVEEAIEEAQEIPEEAASAANKAQVTDEVLAAPLAGEAVELTSVNDPVFSSEAMGKGIAIKPSGNTVYAPVDGTVQIAFDTGHAYGIKSDNGAEILIHIGIDTVSMEGKGFEQKVQADQKVKKGDVLGTFDSDKIAEAGLDNTTMFIVTNTADYASVETLASSGTVAVGDSLLEVKK</sequence>
<feature type="transmembrane region" description="Helical" evidence="17">
    <location>
        <begin position="354"/>
        <end position="376"/>
    </location>
</feature>
<evidence type="ECO:0000259" key="20">
    <source>
        <dbReference type="PROSITE" id="PS51103"/>
    </source>
</evidence>
<dbReference type="FunFam" id="3.30.1360.60:FF:000001">
    <property type="entry name" value="PTS system glucose-specific IIBC component PtsG"/>
    <property type="match status" value="1"/>
</dbReference>
<protein>
    <recommendedName>
        <fullName evidence="14">PTS system sucrose-specific EIIBCA component</fullName>
        <ecNumber evidence="11">2.7.1.211</ecNumber>
    </recommendedName>
    <alternativeName>
        <fullName evidence="15">EIIBCA-Scr</fullName>
    </alternativeName>
</protein>
<dbReference type="PROSITE" id="PS01035">
    <property type="entry name" value="PTS_EIIB_TYPE_1_CYS"/>
    <property type="match status" value="1"/>
</dbReference>